<comment type="caution">
    <text evidence="2">The sequence shown here is derived from an EMBL/GenBank/DDBJ whole genome shotgun (WGS) entry which is preliminary data.</text>
</comment>
<reference evidence="2 3" key="1">
    <citation type="submission" date="2016-03" db="EMBL/GenBank/DDBJ databases">
        <title>Genome sequence of Providencia stuartii strain, isolated from the salivary glands of larval Lucilia sericata.</title>
        <authorList>
            <person name="Yuan Y."/>
            <person name="Zhang Y."/>
            <person name="Fu S."/>
            <person name="Crippen T.L."/>
            <person name="Visi D."/>
            <person name="Benbow M.E."/>
            <person name="Allen M."/>
            <person name="Tomberlin J.K."/>
            <person name="Sze S.-H."/>
            <person name="Tarone A.M."/>
        </authorList>
    </citation>
    <scope>NUCLEOTIDE SEQUENCE [LARGE SCALE GENOMIC DNA]</scope>
    <source>
        <strain evidence="2 3">Crippen</strain>
    </source>
</reference>
<feature type="compositionally biased region" description="Basic and acidic residues" evidence="1">
    <location>
        <begin position="175"/>
        <end position="188"/>
    </location>
</feature>
<dbReference type="EMBL" id="LVIE01000001">
    <property type="protein sequence ID" value="OHT25997.1"/>
    <property type="molecule type" value="Genomic_DNA"/>
</dbReference>
<dbReference type="Proteomes" id="UP000179588">
    <property type="component" value="Unassembled WGS sequence"/>
</dbReference>
<dbReference type="AlphaFoldDB" id="A0A1S1HVI8"/>
<protein>
    <submittedName>
        <fullName evidence="2">Uncharacterized protein</fullName>
    </submittedName>
</protein>
<feature type="compositionally biased region" description="Polar residues" evidence="1">
    <location>
        <begin position="160"/>
        <end position="174"/>
    </location>
</feature>
<evidence type="ECO:0000313" key="2">
    <source>
        <dbReference type="EMBL" id="OHT25997.1"/>
    </source>
</evidence>
<accession>A0A1S1HVI8</accession>
<gene>
    <name evidence="2" type="ORF">A3Q29_01265</name>
</gene>
<proteinExistence type="predicted"/>
<evidence type="ECO:0000256" key="1">
    <source>
        <dbReference type="SAM" id="MobiDB-lite"/>
    </source>
</evidence>
<feature type="region of interest" description="Disordered" evidence="1">
    <location>
        <begin position="160"/>
        <end position="188"/>
    </location>
</feature>
<name>A0A1S1HVI8_PROST</name>
<keyword evidence="3" id="KW-1185">Reference proteome</keyword>
<evidence type="ECO:0000313" key="3">
    <source>
        <dbReference type="Proteomes" id="UP000179588"/>
    </source>
</evidence>
<organism evidence="2 3">
    <name type="scientific">Providencia stuartii</name>
    <dbReference type="NCBI Taxonomy" id="588"/>
    <lineage>
        <taxon>Bacteria</taxon>
        <taxon>Pseudomonadati</taxon>
        <taxon>Pseudomonadota</taxon>
        <taxon>Gammaproteobacteria</taxon>
        <taxon>Enterobacterales</taxon>
        <taxon>Morganellaceae</taxon>
        <taxon>Providencia</taxon>
    </lineage>
</organism>
<sequence>MTTSISNHNKLAVYSSQLGQISKKNTEEAKASIVNSINNASNSPIEKPQVEAAKQGKAHYSDISNLHKNINELKELVANYKFNQSYKGPSFNHKPTTSLADLRQKIDDLVINTGNYALRIAGNETKAQLSKAEKLRSEINEIKKLNNSVSEVEDINAYQKYQSDNYHQSKTQSYDSKRAQQNEGRYQD</sequence>
<dbReference type="RefSeq" id="WP_070924955.1">
    <property type="nucleotide sequence ID" value="NZ_CANMXG010000002.1"/>
</dbReference>